<evidence type="ECO:0000256" key="10">
    <source>
        <dbReference type="ARBA" id="ARBA00023237"/>
    </source>
</evidence>
<evidence type="ECO:0000256" key="6">
    <source>
        <dbReference type="ARBA" id="ARBA00023065"/>
    </source>
</evidence>
<evidence type="ECO:0000256" key="8">
    <source>
        <dbReference type="ARBA" id="ARBA00023114"/>
    </source>
</evidence>
<evidence type="ECO:0000256" key="1">
    <source>
        <dbReference type="ARBA" id="ARBA00004571"/>
    </source>
</evidence>
<evidence type="ECO:0000256" key="9">
    <source>
        <dbReference type="ARBA" id="ARBA00023136"/>
    </source>
</evidence>
<evidence type="ECO:0000259" key="14">
    <source>
        <dbReference type="Pfam" id="PF07715"/>
    </source>
</evidence>
<dbReference type="PANTHER" id="PTHR30069">
    <property type="entry name" value="TONB-DEPENDENT OUTER MEMBRANE RECEPTOR"/>
    <property type="match status" value="1"/>
</dbReference>
<evidence type="ECO:0000259" key="13">
    <source>
        <dbReference type="Pfam" id="PF00593"/>
    </source>
</evidence>
<dbReference type="GO" id="GO:0006811">
    <property type="term" value="P:monoatomic ion transport"/>
    <property type="evidence" value="ECO:0007669"/>
    <property type="project" value="UniProtKB-KW"/>
</dbReference>
<keyword evidence="10 11" id="KW-0998">Cell outer membrane</keyword>
<dbReference type="CDD" id="cd01347">
    <property type="entry name" value="ligand_gated_channel"/>
    <property type="match status" value="1"/>
</dbReference>
<dbReference type="Gene3D" id="2.40.170.20">
    <property type="entry name" value="TonB-dependent receptor, beta-barrel domain"/>
    <property type="match status" value="1"/>
</dbReference>
<keyword evidence="9 11" id="KW-0472">Membrane</keyword>
<dbReference type="Proteomes" id="UP000031278">
    <property type="component" value="Unassembled WGS sequence"/>
</dbReference>
<evidence type="ECO:0000313" key="16">
    <source>
        <dbReference type="Proteomes" id="UP000031278"/>
    </source>
</evidence>
<proteinExistence type="inferred from homology"/>
<evidence type="ECO:0000256" key="5">
    <source>
        <dbReference type="ARBA" id="ARBA00022729"/>
    </source>
</evidence>
<comment type="caution">
    <text evidence="15">The sequence shown here is derived from an EMBL/GenBank/DDBJ whole genome shotgun (WGS) entry which is preliminary data.</text>
</comment>
<keyword evidence="2 11" id="KW-0813">Transport</keyword>
<evidence type="ECO:0000256" key="4">
    <source>
        <dbReference type="ARBA" id="ARBA00022692"/>
    </source>
</evidence>
<keyword evidence="6 11" id="KW-0406">Ion transport</keyword>
<evidence type="ECO:0000256" key="3">
    <source>
        <dbReference type="ARBA" id="ARBA00022452"/>
    </source>
</evidence>
<feature type="short sequence motif" description="TonB box" evidence="11">
    <location>
        <begin position="27"/>
        <end position="34"/>
    </location>
</feature>
<dbReference type="GO" id="GO:0009279">
    <property type="term" value="C:cell outer membrane"/>
    <property type="evidence" value="ECO:0007669"/>
    <property type="project" value="UniProtKB-SubCell"/>
</dbReference>
<evidence type="ECO:0000256" key="7">
    <source>
        <dbReference type="ARBA" id="ARBA00023077"/>
    </source>
</evidence>
<dbReference type="Pfam" id="PF00593">
    <property type="entry name" value="TonB_dep_Rec_b-barrel"/>
    <property type="match status" value="1"/>
</dbReference>
<dbReference type="InterPro" id="IPR010101">
    <property type="entry name" value="B12_transptr_BtuB"/>
</dbReference>
<comment type="subcellular location">
    <subcellularLocation>
        <location evidence="1 11 12">Cell outer membrane</location>
        <topology evidence="1 11 12">Multi-pass membrane protein</topology>
    </subcellularLocation>
</comment>
<keyword evidence="3 11" id="KW-1134">Transmembrane beta strand</keyword>
<dbReference type="InterPro" id="IPR039426">
    <property type="entry name" value="TonB-dep_rcpt-like"/>
</dbReference>
<dbReference type="EMBL" id="JWLZ01000061">
    <property type="protein sequence ID" value="KHT64592.1"/>
    <property type="molecule type" value="Genomic_DNA"/>
</dbReference>
<dbReference type="GO" id="GO:0015420">
    <property type="term" value="F:ABC-type vitamin B12 transporter activity"/>
    <property type="evidence" value="ECO:0007669"/>
    <property type="project" value="InterPro"/>
</dbReference>
<dbReference type="InterPro" id="IPR000531">
    <property type="entry name" value="Beta-barrel_TonB"/>
</dbReference>
<evidence type="ECO:0000256" key="2">
    <source>
        <dbReference type="ARBA" id="ARBA00022448"/>
    </source>
</evidence>
<keyword evidence="4 11" id="KW-0812">Transmembrane</keyword>
<dbReference type="Pfam" id="PF07715">
    <property type="entry name" value="Plug"/>
    <property type="match status" value="1"/>
</dbReference>
<organism evidence="15 16">
    <name type="scientific">Photobacterium gaetbulicola</name>
    <dbReference type="NCBI Taxonomy" id="1295392"/>
    <lineage>
        <taxon>Bacteria</taxon>
        <taxon>Pseudomonadati</taxon>
        <taxon>Pseudomonadota</taxon>
        <taxon>Gammaproteobacteria</taxon>
        <taxon>Vibrionales</taxon>
        <taxon>Vibrionaceae</taxon>
        <taxon>Photobacterium</taxon>
    </lineage>
</organism>
<feature type="chain" id="PRO_5008985069" description="Vitamin B12 transporter BtuB" evidence="11">
    <location>
        <begin position="22"/>
        <end position="615"/>
    </location>
</feature>
<keyword evidence="5 11" id="KW-0732">Signal</keyword>
<dbReference type="RefSeq" id="WP_039459391.1">
    <property type="nucleotide sequence ID" value="NZ_JWLZ01000061.1"/>
</dbReference>
<keyword evidence="7 11" id="KW-0798">TonB box</keyword>
<dbReference type="SUPFAM" id="SSF56935">
    <property type="entry name" value="Porins"/>
    <property type="match status" value="1"/>
</dbReference>
<dbReference type="GO" id="GO:0046930">
    <property type="term" value="C:pore complex"/>
    <property type="evidence" value="ECO:0007669"/>
    <property type="project" value="UniProtKB-KW"/>
</dbReference>
<sequence precursor="true">MKKTLLAVALAPLCLPSMVVADTSTDEVMVVTANRFEQSVKNVIAPVSVVTKEEIDAIQAKSLAEVLRRLPGVQVVSGGYGQNTEVYVRGTTSRHLLVMINGVRIGSATLGSADFSQIPLTGIERIEFIRGSRAALYGSDAVGGVLNIITAYQPGETLAEVSAGAGSDGYYQLGGSVAGAIGQNSWGKIALKGEQADGFSARKEPYEQDDDGFKNRNVVAEIGTQLNDNWKVSLQGYYHDGESDYDDGYFDFVTGDFISTPNAQTEASLYNVAAKVGYTNDNFISELTVAQNQDDARNFSDISAGSKIKTKRDVVNWQNYYQLNTELEFGGGIEWYRDSVSNSTTTFTEDERDNTALYLTSIYRNDMGLQLEGSVRTDDNDSYGRNNTWQLAAAYSFLTNYQISANVGTAFKAPTFNDLYWPGSGNPNLKPEDSTNYEVSLSGSHQLVDWRVTAYQSDIDQLIAWAPIDPDNPFSDWIPMNVDEAQIKGLELTAGFNTGPLYHDISYDYLDAEDSSTKKQLIRRSKHNAKWNVSYLLDQWQFDVSALYKGKSYDDAANTKSLDAYTLVDLAASYYWSDNLILRGRIANLFDEDYVAKETYNVQERSYYATVTYQF</sequence>
<feature type="domain" description="TonB-dependent receptor-like beta-barrel" evidence="13">
    <location>
        <begin position="185"/>
        <end position="589"/>
    </location>
</feature>
<dbReference type="InterPro" id="IPR036942">
    <property type="entry name" value="Beta-barrel_TonB_sf"/>
</dbReference>
<accession>A0A0B9H6U1</accession>
<name>A0A0B9H6U1_9GAMM</name>
<dbReference type="InterPro" id="IPR037066">
    <property type="entry name" value="Plug_dom_sf"/>
</dbReference>
<dbReference type="Gene3D" id="2.170.130.10">
    <property type="entry name" value="TonB-dependent receptor, plug domain"/>
    <property type="match status" value="1"/>
</dbReference>
<feature type="domain" description="TonB-dependent receptor plug" evidence="14">
    <location>
        <begin position="40"/>
        <end position="145"/>
    </location>
</feature>
<reference evidence="15 16" key="1">
    <citation type="submission" date="2014-12" db="EMBL/GenBank/DDBJ databases">
        <title>Genome sequencing of Photobacterium gaetbulicola AD005a.</title>
        <authorList>
            <person name="Adrian T.G.S."/>
            <person name="Chan K.G."/>
        </authorList>
    </citation>
    <scope>NUCLEOTIDE SEQUENCE [LARGE SCALE GENOMIC DNA]</scope>
    <source>
        <strain evidence="15 16">AD005a</strain>
    </source>
</reference>
<feature type="signal peptide" evidence="11">
    <location>
        <begin position="1"/>
        <end position="21"/>
    </location>
</feature>
<dbReference type="GO" id="GO:0015288">
    <property type="term" value="F:porin activity"/>
    <property type="evidence" value="ECO:0007669"/>
    <property type="project" value="UniProtKB-KW"/>
</dbReference>
<evidence type="ECO:0000256" key="11">
    <source>
        <dbReference type="HAMAP-Rule" id="MF_01531"/>
    </source>
</evidence>
<dbReference type="HAMAP" id="MF_01531">
    <property type="entry name" value="BtuB"/>
    <property type="match status" value="1"/>
</dbReference>
<comment type="function">
    <text evidence="11">Involved in the active translocation of vitamin B12 (cyanocobalamin) across the outer membrane to the periplasmic space. It derives its energy for transport by interacting with the trans-periplasmic membrane protein TonB.</text>
</comment>
<dbReference type="PROSITE" id="PS52016">
    <property type="entry name" value="TONB_DEPENDENT_REC_3"/>
    <property type="match status" value="1"/>
</dbReference>
<dbReference type="PANTHER" id="PTHR30069:SF53">
    <property type="entry name" value="COLICIN I RECEPTOR-RELATED"/>
    <property type="match status" value="1"/>
</dbReference>
<feature type="short sequence motif" description="TonB C-terminal box" evidence="11">
    <location>
        <begin position="598"/>
        <end position="615"/>
    </location>
</feature>
<evidence type="ECO:0000256" key="12">
    <source>
        <dbReference type="PROSITE-ProRule" id="PRU01360"/>
    </source>
</evidence>
<dbReference type="AlphaFoldDB" id="A0A0B9H6U1"/>
<gene>
    <name evidence="11" type="primary">btuB</name>
    <name evidence="15" type="ORF">RJ45_05595</name>
</gene>
<dbReference type="InterPro" id="IPR012910">
    <property type="entry name" value="Plug_dom"/>
</dbReference>
<protein>
    <recommendedName>
        <fullName evidence="11">Vitamin B12 transporter BtuB</fullName>
    </recommendedName>
    <alternativeName>
        <fullName evidence="11">Cobalamin receptor</fullName>
    </alternativeName>
    <alternativeName>
        <fullName evidence="11">Outer membrane cobalamin translocator</fullName>
    </alternativeName>
</protein>
<evidence type="ECO:0000313" key="15">
    <source>
        <dbReference type="EMBL" id="KHT64592.1"/>
    </source>
</evidence>
<keyword evidence="8 11" id="KW-0626">Porin</keyword>
<comment type="similarity">
    <text evidence="11">Belongs to the TonB-dependent receptor family. BtuB (TC 1.B.14.3.1) subfamily.</text>
</comment>